<sequence length="53" mass="5583">MSPLYISTQVDQTRSGAGLLLPLHTHPPEVGVTFALCSCPLFAAHVMSLSLSS</sequence>
<organism evidence="1 2">
    <name type="scientific">Ectocarpus siliculosus</name>
    <name type="common">Brown alga</name>
    <name type="synonym">Conferva siliculosa</name>
    <dbReference type="NCBI Taxonomy" id="2880"/>
    <lineage>
        <taxon>Eukaryota</taxon>
        <taxon>Sar</taxon>
        <taxon>Stramenopiles</taxon>
        <taxon>Ochrophyta</taxon>
        <taxon>PX clade</taxon>
        <taxon>Phaeophyceae</taxon>
        <taxon>Ectocarpales</taxon>
        <taxon>Ectocarpaceae</taxon>
        <taxon>Ectocarpus</taxon>
    </lineage>
</organism>
<accession>D8LS63</accession>
<reference evidence="1 2" key="1">
    <citation type="journal article" date="2010" name="Nature">
        <title>The Ectocarpus genome and the independent evolution of multicellularity in brown algae.</title>
        <authorList>
            <person name="Cock J.M."/>
            <person name="Sterck L."/>
            <person name="Rouze P."/>
            <person name="Scornet D."/>
            <person name="Allen A.E."/>
            <person name="Amoutzias G."/>
            <person name="Anthouard V."/>
            <person name="Artiguenave F."/>
            <person name="Aury J.M."/>
            <person name="Badger J.H."/>
            <person name="Beszteri B."/>
            <person name="Billiau K."/>
            <person name="Bonnet E."/>
            <person name="Bothwell J.H."/>
            <person name="Bowler C."/>
            <person name="Boyen C."/>
            <person name="Brownlee C."/>
            <person name="Carrano C.J."/>
            <person name="Charrier B."/>
            <person name="Cho G.Y."/>
            <person name="Coelho S.M."/>
            <person name="Collen J."/>
            <person name="Corre E."/>
            <person name="Da Silva C."/>
            <person name="Delage L."/>
            <person name="Delaroque N."/>
            <person name="Dittami S.M."/>
            <person name="Doulbeau S."/>
            <person name="Elias M."/>
            <person name="Farnham G."/>
            <person name="Gachon C.M."/>
            <person name="Gschloessl B."/>
            <person name="Heesch S."/>
            <person name="Jabbari K."/>
            <person name="Jubin C."/>
            <person name="Kawai H."/>
            <person name="Kimura K."/>
            <person name="Kloareg B."/>
            <person name="Kupper F.C."/>
            <person name="Lang D."/>
            <person name="Le Bail A."/>
            <person name="Leblanc C."/>
            <person name="Lerouge P."/>
            <person name="Lohr M."/>
            <person name="Lopez P.J."/>
            <person name="Martens C."/>
            <person name="Maumus F."/>
            <person name="Michel G."/>
            <person name="Miranda-Saavedra D."/>
            <person name="Morales J."/>
            <person name="Moreau H."/>
            <person name="Motomura T."/>
            <person name="Nagasato C."/>
            <person name="Napoli C.A."/>
            <person name="Nelson D.R."/>
            <person name="Nyvall-Collen P."/>
            <person name="Peters A.F."/>
            <person name="Pommier C."/>
            <person name="Potin P."/>
            <person name="Poulain J."/>
            <person name="Quesneville H."/>
            <person name="Read B."/>
            <person name="Rensing S.A."/>
            <person name="Ritter A."/>
            <person name="Rousvoal S."/>
            <person name="Samanta M."/>
            <person name="Samson G."/>
            <person name="Schroeder D.C."/>
            <person name="Segurens B."/>
            <person name="Strittmatter M."/>
            <person name="Tonon T."/>
            <person name="Tregear J.W."/>
            <person name="Valentin K."/>
            <person name="von Dassow P."/>
            <person name="Yamagishi T."/>
            <person name="Van de Peer Y."/>
            <person name="Wincker P."/>
        </authorList>
    </citation>
    <scope>NUCLEOTIDE SEQUENCE [LARGE SCALE GENOMIC DNA]</scope>
    <source>
        <strain evidence="2">Ec32 / CCAP1310/4</strain>
    </source>
</reference>
<protein>
    <submittedName>
        <fullName evidence="1">Uncharacterized protein</fullName>
    </submittedName>
</protein>
<dbReference type="Proteomes" id="UP000002630">
    <property type="component" value="Linkage Group LG26"/>
</dbReference>
<evidence type="ECO:0000313" key="1">
    <source>
        <dbReference type="EMBL" id="CBN75120.1"/>
    </source>
</evidence>
<dbReference type="InParanoid" id="D8LS63"/>
<evidence type="ECO:0000313" key="2">
    <source>
        <dbReference type="Proteomes" id="UP000002630"/>
    </source>
</evidence>
<name>D8LS63_ECTSI</name>
<proteinExistence type="predicted"/>
<dbReference type="EMBL" id="FN649751">
    <property type="protein sequence ID" value="CBN75120.1"/>
    <property type="molecule type" value="Genomic_DNA"/>
</dbReference>
<dbReference type="AlphaFoldDB" id="D8LS63"/>
<gene>
    <name evidence="1" type="ORF">Esi_0070_0046</name>
</gene>
<dbReference type="EMBL" id="FN648927">
    <property type="protein sequence ID" value="CBN75120.1"/>
    <property type="molecule type" value="Genomic_DNA"/>
</dbReference>
<keyword evidence="2" id="KW-1185">Reference proteome</keyword>